<dbReference type="AlphaFoldDB" id="A0A6J6ZC48"/>
<dbReference type="PANTHER" id="PTHR43820:SF4">
    <property type="entry name" value="HIGH-AFFINITY BRANCHED-CHAIN AMINO ACID TRANSPORT ATP-BINDING PROTEIN LIVF"/>
    <property type="match status" value="1"/>
</dbReference>
<evidence type="ECO:0000256" key="1">
    <source>
        <dbReference type="ARBA" id="ARBA00005417"/>
    </source>
</evidence>
<feature type="domain" description="Major facilitator superfamily (MFS) profile" evidence="7">
    <location>
        <begin position="37"/>
        <end position="434"/>
    </location>
</feature>
<keyword evidence="6" id="KW-0472">Membrane</keyword>
<dbReference type="InterPro" id="IPR017871">
    <property type="entry name" value="ABC_transporter-like_CS"/>
</dbReference>
<dbReference type="CDD" id="cd03224">
    <property type="entry name" value="ABC_TM1139_LivF_branched"/>
    <property type="match status" value="1"/>
</dbReference>
<dbReference type="InterPro" id="IPR011701">
    <property type="entry name" value="MFS"/>
</dbReference>
<dbReference type="Gene3D" id="1.20.1250.20">
    <property type="entry name" value="MFS general substrate transporter like domains"/>
    <property type="match status" value="1"/>
</dbReference>
<dbReference type="PANTHER" id="PTHR43820">
    <property type="entry name" value="HIGH-AFFINITY BRANCHED-CHAIN AMINO ACID TRANSPORT ATP-BINDING PROTEIN LIVF"/>
    <property type="match status" value="1"/>
</dbReference>
<feature type="transmembrane region" description="Helical" evidence="6">
    <location>
        <begin position="352"/>
        <end position="373"/>
    </location>
</feature>
<protein>
    <submittedName>
        <fullName evidence="9">Unannotated protein</fullName>
    </submittedName>
</protein>
<feature type="transmembrane region" description="Helical" evidence="6">
    <location>
        <begin position="103"/>
        <end position="128"/>
    </location>
</feature>
<dbReference type="SMART" id="SM00382">
    <property type="entry name" value="AAA"/>
    <property type="match status" value="2"/>
</dbReference>
<dbReference type="PROSITE" id="PS50850">
    <property type="entry name" value="MFS"/>
    <property type="match status" value="1"/>
</dbReference>
<dbReference type="EMBL" id="CAFBLT010000001">
    <property type="protein sequence ID" value="CAB4876883.1"/>
    <property type="molecule type" value="Genomic_DNA"/>
</dbReference>
<keyword evidence="4" id="KW-0067">ATP-binding</keyword>
<gene>
    <name evidence="9" type="ORF">UFOPK3164_00307</name>
    <name evidence="10" type="ORF">UFOPK3427_01187</name>
    <name evidence="11" type="ORF">UFOPK4112_00954</name>
</gene>
<dbReference type="SUPFAM" id="SSF103473">
    <property type="entry name" value="MFS general substrate transporter"/>
    <property type="match status" value="1"/>
</dbReference>
<dbReference type="InterPro" id="IPR036259">
    <property type="entry name" value="MFS_trans_sf"/>
</dbReference>
<reference evidence="9" key="1">
    <citation type="submission" date="2020-05" db="EMBL/GenBank/DDBJ databases">
        <authorList>
            <person name="Chiriac C."/>
            <person name="Salcher M."/>
            <person name="Ghai R."/>
            <person name="Kavagutti S V."/>
        </authorList>
    </citation>
    <scope>NUCLEOTIDE SEQUENCE</scope>
</reference>
<feature type="domain" description="ABC transporter" evidence="8">
    <location>
        <begin position="462"/>
        <end position="695"/>
    </location>
</feature>
<feature type="transmembrane region" description="Helical" evidence="6">
    <location>
        <begin position="164"/>
        <end position="183"/>
    </location>
</feature>
<evidence type="ECO:0000313" key="9">
    <source>
        <dbReference type="EMBL" id="CAB4819391.1"/>
    </source>
</evidence>
<evidence type="ECO:0000256" key="3">
    <source>
        <dbReference type="ARBA" id="ARBA00022741"/>
    </source>
</evidence>
<proteinExistence type="inferred from homology"/>
<evidence type="ECO:0000256" key="4">
    <source>
        <dbReference type="ARBA" id="ARBA00022840"/>
    </source>
</evidence>
<feature type="transmembrane region" description="Helical" evidence="6">
    <location>
        <begin position="380"/>
        <end position="400"/>
    </location>
</feature>
<dbReference type="InterPro" id="IPR003439">
    <property type="entry name" value="ABC_transporter-like_ATP-bd"/>
</dbReference>
<evidence type="ECO:0000256" key="2">
    <source>
        <dbReference type="ARBA" id="ARBA00022448"/>
    </source>
</evidence>
<evidence type="ECO:0000256" key="6">
    <source>
        <dbReference type="SAM" id="Phobius"/>
    </source>
</evidence>
<dbReference type="SUPFAM" id="SSF52540">
    <property type="entry name" value="P-loop containing nucleoside triphosphate hydrolases"/>
    <property type="match status" value="2"/>
</dbReference>
<dbReference type="Pfam" id="PF00005">
    <property type="entry name" value="ABC_tran"/>
    <property type="match status" value="2"/>
</dbReference>
<feature type="domain" description="ABC transporter" evidence="8">
    <location>
        <begin position="726"/>
        <end position="975"/>
    </location>
</feature>
<keyword evidence="5" id="KW-0029">Amino-acid transport</keyword>
<dbReference type="GO" id="GO:0015807">
    <property type="term" value="P:L-amino acid transport"/>
    <property type="evidence" value="ECO:0007669"/>
    <property type="project" value="TreeGrafter"/>
</dbReference>
<name>A0A6J6ZC48_9ZZZZ</name>
<dbReference type="GO" id="GO:0005524">
    <property type="term" value="F:ATP binding"/>
    <property type="evidence" value="ECO:0007669"/>
    <property type="project" value="UniProtKB-KW"/>
</dbReference>
<comment type="similarity">
    <text evidence="1">Belongs to the ABC transporter superfamily.</text>
</comment>
<keyword evidence="6" id="KW-0812">Transmembrane</keyword>
<evidence type="ECO:0000256" key="5">
    <source>
        <dbReference type="ARBA" id="ARBA00022970"/>
    </source>
</evidence>
<evidence type="ECO:0000259" key="7">
    <source>
        <dbReference type="PROSITE" id="PS50850"/>
    </source>
</evidence>
<dbReference type="Gene3D" id="3.40.50.300">
    <property type="entry name" value="P-loop containing nucleotide triphosphate hydrolases"/>
    <property type="match status" value="2"/>
</dbReference>
<feature type="transmembrane region" description="Helical" evidence="6">
    <location>
        <begin position="189"/>
        <end position="210"/>
    </location>
</feature>
<dbReference type="InterPro" id="IPR020846">
    <property type="entry name" value="MFS_dom"/>
</dbReference>
<dbReference type="PROSITE" id="PS50893">
    <property type="entry name" value="ABC_TRANSPORTER_2"/>
    <property type="match status" value="2"/>
</dbReference>
<evidence type="ECO:0000259" key="8">
    <source>
        <dbReference type="PROSITE" id="PS50893"/>
    </source>
</evidence>
<evidence type="ECO:0000313" key="10">
    <source>
        <dbReference type="EMBL" id="CAB4876883.1"/>
    </source>
</evidence>
<feature type="transmembrane region" description="Helical" evidence="6">
    <location>
        <begin position="320"/>
        <end position="346"/>
    </location>
</feature>
<dbReference type="EMBL" id="CAFBPM010000008">
    <property type="protein sequence ID" value="CAB5021607.1"/>
    <property type="molecule type" value="Genomic_DNA"/>
</dbReference>
<sequence length="993" mass="106284">MTATETNAAPPEDSYESNHSGIRGWFDRLTEGGPIFALLILFGLNLVPQLDSSAFGILIPNIRDSFHMNNSEILSLVAIAGLVGLSMQVPIAQMADRSNRTRLMLLGAAICSAFVFGTGLAVTVWLLVIMRSGTGLGMATIGPTHNSLIADYYPINARPKIYSFHYAGIVFGAILGPIIAGYVAKAFGWRAPFIIFAIPAVVLILLGLRLKEPIRGIQERRAMGVIDALETEEPPPSFAEGWRMTWKIESLRRIFYAMPFLAASLIGFSSLAAILYQRKFGLDVVQRGWVATAAEPAQILGLIVGARVGSKLIQKDPGLIIRFLAIVAAFCAALLAVFALVPVLWVTILANILIAASLAAIGSGIYSSLSLAIPARSRSLGFSMGALWVIPGLLVLPLIGSIADSWGIQIGMLVMVPVFLIGGLILSSAGNVIDRDISQVRTMAAARSEVLLARRNGEVKLLLVRGLCVAYGNVQILFDVDLEIGEGEIVALLGTNGAGKSTLLRSICGVVEADKGAVIFDGVDVTHAPPYEIAAKGITQVPGGQGVFPSLTVAENLRVAGWLDRRNAVLGKERLSEVIEMFPALVARMHDPAADLSGGQQQMLALSMAFLARPKLLMIDELSLGLAPVVVEQLLPIIEAIRAQGTTIILVEQSVNLALTIAETAYFMEKGEIKFHGPTAELLERPDILRSVFLEGASARTATAQSAPVETSSRTKEMGESIHPVLSVSNVTVRFGIVNAVSDVSFSVGEREVVGIIGPNGAGKTTLFDAISGFTPTQGGQIFLGETDLTKLGPARRARLGLGRSFQDAQLFAALTVEETIAVAFERWISSRDPLSAALHLPTWRHSERKIAEGVDELIELLGLESFRTKFVRELSTGSRRIVDLACSMAHKPSVILLDEPSSGIAQRESEALGPLLRSLCDVRGISLVVIEHDMALISSMADRLIVLDQGELLSQGIPEEVLLEDRVVSAYLGGSEAARNRSGISNRVSKEE</sequence>
<feature type="transmembrane region" description="Helical" evidence="6">
    <location>
        <begin position="71"/>
        <end position="91"/>
    </location>
</feature>
<dbReference type="Pfam" id="PF07690">
    <property type="entry name" value="MFS_1"/>
    <property type="match status" value="1"/>
</dbReference>
<feature type="transmembrane region" description="Helical" evidence="6">
    <location>
        <begin position="406"/>
        <end position="433"/>
    </location>
</feature>
<feature type="transmembrane region" description="Helical" evidence="6">
    <location>
        <begin position="254"/>
        <end position="276"/>
    </location>
</feature>
<dbReference type="InterPro" id="IPR052156">
    <property type="entry name" value="BCAA_Transport_ATP-bd_LivF"/>
</dbReference>
<dbReference type="InterPro" id="IPR027417">
    <property type="entry name" value="P-loop_NTPase"/>
</dbReference>
<dbReference type="InterPro" id="IPR003593">
    <property type="entry name" value="AAA+_ATPase"/>
</dbReference>
<dbReference type="GO" id="GO:0015658">
    <property type="term" value="F:branched-chain amino acid transmembrane transporter activity"/>
    <property type="evidence" value="ECO:0007669"/>
    <property type="project" value="TreeGrafter"/>
</dbReference>
<dbReference type="EMBL" id="CAFABE010000008">
    <property type="protein sequence ID" value="CAB4819391.1"/>
    <property type="molecule type" value="Genomic_DNA"/>
</dbReference>
<dbReference type="GO" id="GO:0016887">
    <property type="term" value="F:ATP hydrolysis activity"/>
    <property type="evidence" value="ECO:0007669"/>
    <property type="project" value="InterPro"/>
</dbReference>
<keyword evidence="6" id="KW-1133">Transmembrane helix</keyword>
<keyword evidence="3" id="KW-0547">Nucleotide-binding</keyword>
<organism evidence="9">
    <name type="scientific">freshwater metagenome</name>
    <dbReference type="NCBI Taxonomy" id="449393"/>
    <lineage>
        <taxon>unclassified sequences</taxon>
        <taxon>metagenomes</taxon>
        <taxon>ecological metagenomes</taxon>
    </lineage>
</organism>
<keyword evidence="2" id="KW-0813">Transport</keyword>
<accession>A0A6J6ZC48</accession>
<dbReference type="PROSITE" id="PS00211">
    <property type="entry name" value="ABC_TRANSPORTER_1"/>
    <property type="match status" value="1"/>
</dbReference>
<evidence type="ECO:0000313" key="11">
    <source>
        <dbReference type="EMBL" id="CAB5021607.1"/>
    </source>
</evidence>